<dbReference type="InterPro" id="IPR012934">
    <property type="entry name" value="Znf_AD"/>
</dbReference>
<dbReference type="EMBL" id="JBFDAA010000115">
    <property type="protein sequence ID" value="KAL1109943.1"/>
    <property type="molecule type" value="Genomic_DNA"/>
</dbReference>
<feature type="binding site" evidence="1">
    <location>
        <position position="62"/>
    </location>
    <ligand>
        <name>Zn(2+)</name>
        <dbReference type="ChEBI" id="CHEBI:29105"/>
    </ligand>
</feature>
<feature type="domain" description="ZAD" evidence="3">
    <location>
        <begin position="12"/>
        <end position="86"/>
    </location>
</feature>
<organism evidence="4 5">
    <name type="scientific">Ranatra chinensis</name>
    <dbReference type="NCBI Taxonomy" id="642074"/>
    <lineage>
        <taxon>Eukaryota</taxon>
        <taxon>Metazoa</taxon>
        <taxon>Ecdysozoa</taxon>
        <taxon>Arthropoda</taxon>
        <taxon>Hexapoda</taxon>
        <taxon>Insecta</taxon>
        <taxon>Pterygota</taxon>
        <taxon>Neoptera</taxon>
        <taxon>Paraneoptera</taxon>
        <taxon>Hemiptera</taxon>
        <taxon>Heteroptera</taxon>
        <taxon>Panheteroptera</taxon>
        <taxon>Nepomorpha</taxon>
        <taxon>Nepidae</taxon>
        <taxon>Ranatrinae</taxon>
        <taxon>Ranatra</taxon>
    </lineage>
</organism>
<protein>
    <recommendedName>
        <fullName evidence="3">ZAD domain-containing protein</fullName>
    </recommendedName>
</protein>
<dbReference type="SMART" id="SM00868">
    <property type="entry name" value="zf-AD"/>
    <property type="match status" value="1"/>
</dbReference>
<dbReference type="GO" id="GO:0008270">
    <property type="term" value="F:zinc ion binding"/>
    <property type="evidence" value="ECO:0007669"/>
    <property type="project" value="UniProtKB-UniRule"/>
</dbReference>
<proteinExistence type="predicted"/>
<feature type="compositionally biased region" description="Gly residues" evidence="2">
    <location>
        <begin position="91"/>
        <end position="105"/>
    </location>
</feature>
<dbReference type="PROSITE" id="PS51915">
    <property type="entry name" value="ZAD"/>
    <property type="match status" value="1"/>
</dbReference>
<accession>A0ABD0XS06</accession>
<gene>
    <name evidence="4" type="ORF">AAG570_014100</name>
</gene>
<reference evidence="4 5" key="1">
    <citation type="submission" date="2024-07" db="EMBL/GenBank/DDBJ databases">
        <title>Chromosome-level genome assembly of the water stick insect Ranatra chinensis (Heteroptera: Nepidae).</title>
        <authorList>
            <person name="Liu X."/>
        </authorList>
    </citation>
    <scope>NUCLEOTIDE SEQUENCE [LARGE SCALE GENOMIC DNA]</scope>
    <source>
        <strain evidence="4">Cailab_2021Rc</strain>
        <tissue evidence="4">Muscle</tissue>
    </source>
</reference>
<feature type="region of interest" description="Disordered" evidence="2">
    <location>
        <begin position="202"/>
        <end position="242"/>
    </location>
</feature>
<evidence type="ECO:0000256" key="1">
    <source>
        <dbReference type="PROSITE-ProRule" id="PRU01263"/>
    </source>
</evidence>
<evidence type="ECO:0000313" key="4">
    <source>
        <dbReference type="EMBL" id="KAL1109943.1"/>
    </source>
</evidence>
<feature type="binding site" evidence="1">
    <location>
        <position position="14"/>
    </location>
    <ligand>
        <name>Zn(2+)</name>
        <dbReference type="ChEBI" id="CHEBI:29105"/>
    </ligand>
</feature>
<dbReference type="Proteomes" id="UP001558652">
    <property type="component" value="Unassembled WGS sequence"/>
</dbReference>
<dbReference type="AlphaFoldDB" id="A0ABD0XS06"/>
<sequence length="300" mass="31872">MEDETVSPFGEDTCRLCGLGDAVLPICGRRADGDNLRRNIGKFLAITVCENDALPKMVCLVCFSHLKKMEEFAAMAARTQTKLLECVRSSGSGGGEAEAEAGGGDRSGDHRLQPPPAEGLEDRLAIQDKEQVAEGCQASEKANVALIASADDVQGSLLHSILTKGQSGQGGGGSGEVVESGSVTELEVRVDPMLFLCDQEDTEEPPVSANNNNNNNSNNNNNNHSNEDSPPSPRTSTSDESTATISEAVFAVEVPPLPYRLESPEFRQLPQPGARPPAVACPLRYSCSCARNPFLDSLEI</sequence>
<keyword evidence="5" id="KW-1185">Reference proteome</keyword>
<dbReference type="SUPFAM" id="SSF57716">
    <property type="entry name" value="Glucocorticoid receptor-like (DNA-binding domain)"/>
    <property type="match status" value="1"/>
</dbReference>
<feature type="region of interest" description="Disordered" evidence="2">
    <location>
        <begin position="89"/>
        <end position="117"/>
    </location>
</feature>
<keyword evidence="1" id="KW-0479">Metal-binding</keyword>
<feature type="compositionally biased region" description="Low complexity" evidence="2">
    <location>
        <begin position="210"/>
        <end position="224"/>
    </location>
</feature>
<keyword evidence="1" id="KW-0863">Zinc-finger</keyword>
<feature type="binding site" evidence="1">
    <location>
        <position position="59"/>
    </location>
    <ligand>
        <name>Zn(2+)</name>
        <dbReference type="ChEBI" id="CHEBI:29105"/>
    </ligand>
</feature>
<dbReference type="Gene3D" id="3.40.1800.20">
    <property type="match status" value="1"/>
</dbReference>
<evidence type="ECO:0000259" key="3">
    <source>
        <dbReference type="PROSITE" id="PS51915"/>
    </source>
</evidence>
<comment type="caution">
    <text evidence="4">The sequence shown here is derived from an EMBL/GenBank/DDBJ whole genome shotgun (WGS) entry which is preliminary data.</text>
</comment>
<keyword evidence="1" id="KW-0862">Zinc</keyword>
<evidence type="ECO:0000313" key="5">
    <source>
        <dbReference type="Proteomes" id="UP001558652"/>
    </source>
</evidence>
<dbReference type="Pfam" id="PF07776">
    <property type="entry name" value="zf-AD"/>
    <property type="match status" value="1"/>
</dbReference>
<feature type="binding site" evidence="1">
    <location>
        <position position="17"/>
    </location>
    <ligand>
        <name>Zn(2+)</name>
        <dbReference type="ChEBI" id="CHEBI:29105"/>
    </ligand>
</feature>
<name>A0ABD0XS06_9HEMI</name>
<evidence type="ECO:0000256" key="2">
    <source>
        <dbReference type="SAM" id="MobiDB-lite"/>
    </source>
</evidence>